<evidence type="ECO:0000313" key="2">
    <source>
        <dbReference type="Proteomes" id="UP000886501"/>
    </source>
</evidence>
<reference evidence="1" key="1">
    <citation type="submission" date="2019-10" db="EMBL/GenBank/DDBJ databases">
        <authorList>
            <consortium name="DOE Joint Genome Institute"/>
            <person name="Kuo A."/>
            <person name="Miyauchi S."/>
            <person name="Kiss E."/>
            <person name="Drula E."/>
            <person name="Kohler A."/>
            <person name="Sanchez-Garcia M."/>
            <person name="Andreopoulos B."/>
            <person name="Barry K.W."/>
            <person name="Bonito G."/>
            <person name="Buee M."/>
            <person name="Carver A."/>
            <person name="Chen C."/>
            <person name="Cichocki N."/>
            <person name="Clum A."/>
            <person name="Culley D."/>
            <person name="Crous P.W."/>
            <person name="Fauchery L."/>
            <person name="Girlanda M."/>
            <person name="Hayes R."/>
            <person name="Keri Z."/>
            <person name="Labutti K."/>
            <person name="Lipzen A."/>
            <person name="Lombard V."/>
            <person name="Magnuson J."/>
            <person name="Maillard F."/>
            <person name="Morin E."/>
            <person name="Murat C."/>
            <person name="Nolan M."/>
            <person name="Ohm R."/>
            <person name="Pangilinan J."/>
            <person name="Pereira M."/>
            <person name="Perotto S."/>
            <person name="Peter M."/>
            <person name="Riley R."/>
            <person name="Sitrit Y."/>
            <person name="Stielow B."/>
            <person name="Szollosi G."/>
            <person name="Zifcakova L."/>
            <person name="Stursova M."/>
            <person name="Spatafora J.W."/>
            <person name="Tedersoo L."/>
            <person name="Vaario L.-M."/>
            <person name="Yamada A."/>
            <person name="Yan M."/>
            <person name="Wang P."/>
            <person name="Xu J."/>
            <person name="Bruns T."/>
            <person name="Baldrian P."/>
            <person name="Vilgalys R."/>
            <person name="Henrissat B."/>
            <person name="Grigoriev I.V."/>
            <person name="Hibbett D."/>
            <person name="Nagy L.G."/>
            <person name="Martin F.M."/>
        </authorList>
    </citation>
    <scope>NUCLEOTIDE SEQUENCE</scope>
    <source>
        <strain evidence="1">P2</strain>
    </source>
</reference>
<dbReference type="EMBL" id="MU117980">
    <property type="protein sequence ID" value="KAF9650888.1"/>
    <property type="molecule type" value="Genomic_DNA"/>
</dbReference>
<evidence type="ECO:0000313" key="1">
    <source>
        <dbReference type="EMBL" id="KAF9650888.1"/>
    </source>
</evidence>
<gene>
    <name evidence="1" type="ORF">BDM02DRAFT_3185043</name>
</gene>
<keyword evidence="2" id="KW-1185">Reference proteome</keyword>
<accession>A0ACB6ZNH5</accession>
<reference evidence="1" key="2">
    <citation type="journal article" date="2020" name="Nat. Commun.">
        <title>Large-scale genome sequencing of mycorrhizal fungi provides insights into the early evolution of symbiotic traits.</title>
        <authorList>
            <person name="Miyauchi S."/>
            <person name="Kiss E."/>
            <person name="Kuo A."/>
            <person name="Drula E."/>
            <person name="Kohler A."/>
            <person name="Sanchez-Garcia M."/>
            <person name="Morin E."/>
            <person name="Andreopoulos B."/>
            <person name="Barry K.W."/>
            <person name="Bonito G."/>
            <person name="Buee M."/>
            <person name="Carver A."/>
            <person name="Chen C."/>
            <person name="Cichocki N."/>
            <person name="Clum A."/>
            <person name="Culley D."/>
            <person name="Crous P.W."/>
            <person name="Fauchery L."/>
            <person name="Girlanda M."/>
            <person name="Hayes R.D."/>
            <person name="Keri Z."/>
            <person name="LaButti K."/>
            <person name="Lipzen A."/>
            <person name="Lombard V."/>
            <person name="Magnuson J."/>
            <person name="Maillard F."/>
            <person name="Murat C."/>
            <person name="Nolan M."/>
            <person name="Ohm R.A."/>
            <person name="Pangilinan J."/>
            <person name="Pereira M.F."/>
            <person name="Perotto S."/>
            <person name="Peter M."/>
            <person name="Pfister S."/>
            <person name="Riley R."/>
            <person name="Sitrit Y."/>
            <person name="Stielow J.B."/>
            <person name="Szollosi G."/>
            <person name="Zifcakova L."/>
            <person name="Stursova M."/>
            <person name="Spatafora J.W."/>
            <person name="Tedersoo L."/>
            <person name="Vaario L.M."/>
            <person name="Yamada A."/>
            <person name="Yan M."/>
            <person name="Wang P."/>
            <person name="Xu J."/>
            <person name="Bruns T."/>
            <person name="Baldrian P."/>
            <person name="Vilgalys R."/>
            <person name="Dunand C."/>
            <person name="Henrissat B."/>
            <person name="Grigoriev I.V."/>
            <person name="Hibbett D."/>
            <person name="Nagy L.G."/>
            <person name="Martin F.M."/>
        </authorList>
    </citation>
    <scope>NUCLEOTIDE SEQUENCE</scope>
    <source>
        <strain evidence="1">P2</strain>
    </source>
</reference>
<dbReference type="Proteomes" id="UP000886501">
    <property type="component" value="Unassembled WGS sequence"/>
</dbReference>
<proteinExistence type="predicted"/>
<comment type="caution">
    <text evidence="1">The sequence shown here is derived from an EMBL/GenBank/DDBJ whole genome shotgun (WGS) entry which is preliminary data.</text>
</comment>
<organism evidence="1 2">
    <name type="scientific">Thelephora ganbajun</name>
    <name type="common">Ganba fungus</name>
    <dbReference type="NCBI Taxonomy" id="370292"/>
    <lineage>
        <taxon>Eukaryota</taxon>
        <taxon>Fungi</taxon>
        <taxon>Dikarya</taxon>
        <taxon>Basidiomycota</taxon>
        <taxon>Agaricomycotina</taxon>
        <taxon>Agaricomycetes</taxon>
        <taxon>Thelephorales</taxon>
        <taxon>Thelephoraceae</taxon>
        <taxon>Thelephora</taxon>
    </lineage>
</organism>
<sequence>MSSSPLLLLADTQADILGSSFPPSSLCLQSPQLSQISPLIGQSPEVDSLWHEIFLGANTFLSNPDLGPVPPCFLDSEIVDHLSIYDSYAPSTIELSSPHYLTISEIDDGSTPSLSASPVVLTPIIWSTCICGCGGGPCIRQRPYRRPKGDTLEDHRIGELITFKVHGQCGMPLRNALRGIYSGLSGRDDPMFVGSRTSISIRLEWPDCAPWAKQMRTKDWRRKPSPITKAKLSTEVAKKVDRFLKELHRNPRNSQRSSPSPGPVDINSLALVALEHVSMASWQPHLRLI</sequence>
<protein>
    <submittedName>
        <fullName evidence="1">Uncharacterized protein</fullName>
    </submittedName>
</protein>
<name>A0ACB6ZNH5_THEGA</name>